<evidence type="ECO:0000313" key="3">
    <source>
        <dbReference type="EMBL" id="KAL3656858.1"/>
    </source>
</evidence>
<name>A0ABD3EQY8_9STRA</name>
<gene>
    <name evidence="3" type="ORF">V7S43_018201</name>
</gene>
<keyword evidence="1" id="KW-0175">Coiled coil</keyword>
<feature type="region of interest" description="Disordered" evidence="2">
    <location>
        <begin position="1"/>
        <end position="80"/>
    </location>
</feature>
<feature type="compositionally biased region" description="Polar residues" evidence="2">
    <location>
        <begin position="41"/>
        <end position="59"/>
    </location>
</feature>
<proteinExistence type="predicted"/>
<feature type="compositionally biased region" description="Basic residues" evidence="2">
    <location>
        <begin position="320"/>
        <end position="330"/>
    </location>
</feature>
<reference evidence="3 4" key="1">
    <citation type="submission" date="2024-09" db="EMBL/GenBank/DDBJ databases">
        <title>Genome sequencing and assembly of Phytophthora oleae, isolate VK10A, causative agent of rot of olive drupes.</title>
        <authorList>
            <person name="Conti Taguali S."/>
            <person name="Riolo M."/>
            <person name="La Spada F."/>
            <person name="Cacciola S.O."/>
            <person name="Dionisio G."/>
        </authorList>
    </citation>
    <scope>NUCLEOTIDE SEQUENCE [LARGE SCALE GENOMIC DNA]</scope>
    <source>
        <strain evidence="3 4">VK10A</strain>
    </source>
</reference>
<sequence>MDSSSTRSRPQLRQATSSNQKNGYSINLDTPFTARKHVERSSNAAQVSSPELESSTYNPDSDHEREESEHETQVDNEDETHDAVLQRCRQLQADIDVLVSHMENQERAHEQERREAEEERLALQERNSSLERELSDLRVERDALFKQSARLMTQRIEDEQQTNDMREAQDELLRALAQQQQQVELLQTAVACASQHRVEARKALDKAQMHCRRLEEELSSAHAQVLHLQNERDTLKAALDATVTGAAGFEAKQLQAQDEVINSLRADLVQMEFELKTLSVDKSILEEQVQKLQLRLATSEHNADYEVVPLGNNSTSDRVSKRKGQKKRTTIRPVRANKEETSRRGSDLFNNLMELPNAVSEPQECANATIWLSPAASYFSSSNARENDQNHGRRRSFRERIAPPSGLTSFMAKTVQSARKHLATPLQNTFGSPHH</sequence>
<feature type="region of interest" description="Disordered" evidence="2">
    <location>
        <begin position="307"/>
        <end position="343"/>
    </location>
</feature>
<organism evidence="3 4">
    <name type="scientific">Phytophthora oleae</name>
    <dbReference type="NCBI Taxonomy" id="2107226"/>
    <lineage>
        <taxon>Eukaryota</taxon>
        <taxon>Sar</taxon>
        <taxon>Stramenopiles</taxon>
        <taxon>Oomycota</taxon>
        <taxon>Peronosporomycetes</taxon>
        <taxon>Peronosporales</taxon>
        <taxon>Peronosporaceae</taxon>
        <taxon>Phytophthora</taxon>
    </lineage>
</organism>
<dbReference type="EMBL" id="JBIMZQ010000072">
    <property type="protein sequence ID" value="KAL3656858.1"/>
    <property type="molecule type" value="Genomic_DNA"/>
</dbReference>
<feature type="compositionally biased region" description="Basic and acidic residues" evidence="2">
    <location>
        <begin position="60"/>
        <end position="73"/>
    </location>
</feature>
<dbReference type="AlphaFoldDB" id="A0ABD3EQY8"/>
<feature type="compositionally biased region" description="Polar residues" evidence="2">
    <location>
        <begin position="1"/>
        <end position="30"/>
    </location>
</feature>
<evidence type="ECO:0000256" key="1">
    <source>
        <dbReference type="SAM" id="Coils"/>
    </source>
</evidence>
<protein>
    <submittedName>
        <fullName evidence="3">Uncharacterized protein</fullName>
    </submittedName>
</protein>
<evidence type="ECO:0000313" key="4">
    <source>
        <dbReference type="Proteomes" id="UP001632037"/>
    </source>
</evidence>
<dbReference type="Proteomes" id="UP001632037">
    <property type="component" value="Unassembled WGS sequence"/>
</dbReference>
<keyword evidence="4" id="KW-1185">Reference proteome</keyword>
<comment type="caution">
    <text evidence="3">The sequence shown here is derived from an EMBL/GenBank/DDBJ whole genome shotgun (WGS) entry which is preliminary data.</text>
</comment>
<feature type="region of interest" description="Disordered" evidence="2">
    <location>
        <begin position="104"/>
        <end position="128"/>
    </location>
</feature>
<evidence type="ECO:0000256" key="2">
    <source>
        <dbReference type="SAM" id="MobiDB-lite"/>
    </source>
</evidence>
<accession>A0ABD3EQY8</accession>
<feature type="coiled-coil region" evidence="1">
    <location>
        <begin position="275"/>
        <end position="302"/>
    </location>
</feature>